<dbReference type="PANTHER" id="PTHR31605:SF0">
    <property type="entry name" value="GLYCEROL-3-PHOSPHATE O-ACYLTRANSFERASE 1"/>
    <property type="match status" value="1"/>
</dbReference>
<dbReference type="SUPFAM" id="SSF69593">
    <property type="entry name" value="Glycerol-3-phosphate (1)-acyltransferase"/>
    <property type="match status" value="1"/>
</dbReference>
<proteinExistence type="predicted"/>
<feature type="transmembrane region" description="Helical" evidence="1">
    <location>
        <begin position="249"/>
        <end position="268"/>
    </location>
</feature>
<reference evidence="3 4" key="1">
    <citation type="submission" date="2019-05" db="EMBL/GenBank/DDBJ databases">
        <authorList>
            <person name="Zhang J.-Y."/>
            <person name="Feg X."/>
            <person name="Du Z.-J."/>
        </authorList>
    </citation>
    <scope>NUCLEOTIDE SEQUENCE [LARGE SCALE GENOMIC DNA]</scope>
    <source>
        <strain evidence="3 4">RZ26</strain>
    </source>
</reference>
<dbReference type="GO" id="GO:0004366">
    <property type="term" value="F:glycerol-3-phosphate O-acyltransferase activity"/>
    <property type="evidence" value="ECO:0007669"/>
    <property type="project" value="TreeGrafter"/>
</dbReference>
<gene>
    <name evidence="3" type="ORF">FEE95_19300</name>
</gene>
<dbReference type="Pfam" id="PF01553">
    <property type="entry name" value="Acyltransferase"/>
    <property type="match status" value="1"/>
</dbReference>
<evidence type="ECO:0000313" key="3">
    <source>
        <dbReference type="EMBL" id="TMM53216.1"/>
    </source>
</evidence>
<evidence type="ECO:0000256" key="1">
    <source>
        <dbReference type="SAM" id="Phobius"/>
    </source>
</evidence>
<feature type="domain" description="Phospholipid/glycerol acyltransferase" evidence="2">
    <location>
        <begin position="26"/>
        <end position="153"/>
    </location>
</feature>
<accession>A0A5S3PGH3</accession>
<dbReference type="GO" id="GO:0016287">
    <property type="term" value="F:glycerone-phosphate O-acyltransferase activity"/>
    <property type="evidence" value="ECO:0007669"/>
    <property type="project" value="TreeGrafter"/>
</dbReference>
<keyword evidence="4" id="KW-1185">Reference proteome</keyword>
<keyword evidence="3" id="KW-0012">Acyltransferase</keyword>
<dbReference type="RefSeq" id="WP_138659676.1">
    <property type="nucleotide sequence ID" value="NZ_VATY01000005.1"/>
</dbReference>
<organism evidence="3 4">
    <name type="scientific">Maribacter algarum</name>
    <name type="common">ex Zhang et al. 2020</name>
    <dbReference type="NCBI Taxonomy" id="2578118"/>
    <lineage>
        <taxon>Bacteria</taxon>
        <taxon>Pseudomonadati</taxon>
        <taxon>Bacteroidota</taxon>
        <taxon>Flavobacteriia</taxon>
        <taxon>Flavobacteriales</taxon>
        <taxon>Flavobacteriaceae</taxon>
        <taxon>Maribacter</taxon>
    </lineage>
</organism>
<feature type="transmembrane region" description="Helical" evidence="1">
    <location>
        <begin position="288"/>
        <end position="307"/>
    </location>
</feature>
<name>A0A5S3PGH3_9FLAO</name>
<comment type="caution">
    <text evidence="3">The sequence shown here is derived from an EMBL/GenBank/DDBJ whole genome shotgun (WGS) entry which is preliminary data.</text>
</comment>
<dbReference type="SMART" id="SM00563">
    <property type="entry name" value="PlsC"/>
    <property type="match status" value="1"/>
</dbReference>
<keyword evidence="1" id="KW-0472">Membrane</keyword>
<evidence type="ECO:0000313" key="4">
    <source>
        <dbReference type="Proteomes" id="UP000310314"/>
    </source>
</evidence>
<dbReference type="AlphaFoldDB" id="A0A5S3PGH3"/>
<feature type="transmembrane region" description="Helical" evidence="1">
    <location>
        <begin position="313"/>
        <end position="329"/>
    </location>
</feature>
<dbReference type="InterPro" id="IPR052744">
    <property type="entry name" value="GPAT/DAPAT"/>
</dbReference>
<dbReference type="Proteomes" id="UP000310314">
    <property type="component" value="Unassembled WGS sequence"/>
</dbReference>
<protein>
    <submittedName>
        <fullName evidence="3">Glycerol acyltransferase</fullName>
    </submittedName>
</protein>
<keyword evidence="3" id="KW-0808">Transferase</keyword>
<keyword evidence="1" id="KW-0812">Transmembrane</keyword>
<sequence length="335" mass="38196">MKANLHLYYGKIRVSGLENVPKDKPVLFLPNHQSALLDVLLIATDCNRKPWFLTRSDVFKSKTLISIFNFFQMIPIYRIRDGRESLKNNQAVFDRCSELLIQKEALLMFPEANHNLKRRVRPLSKGFTRILFNTLDKAPETDIMIIPVGINYRDAIRFPDKVALYFDTPIAVNGMYDPTNEKGSVDKIKKAVSSRLKTLTTHIENEETYDETVQKLEIEGVDFLNPKEVNAALQNLNSTDQTVKKSSDVLAGIGKGIFTLLNLPMLILWRTFGKPKVWEPEFMGTLRFAFALLTYPIYYGLVLVIVATIWNPLAGLIASLSLFVINWSYTKWGSA</sequence>
<dbReference type="OrthoDB" id="9806008at2"/>
<dbReference type="CDD" id="cd07992">
    <property type="entry name" value="LPLAT_AAK14816-like"/>
    <property type="match status" value="1"/>
</dbReference>
<evidence type="ECO:0000259" key="2">
    <source>
        <dbReference type="SMART" id="SM00563"/>
    </source>
</evidence>
<keyword evidence="1" id="KW-1133">Transmembrane helix</keyword>
<dbReference type="InterPro" id="IPR002123">
    <property type="entry name" value="Plipid/glycerol_acylTrfase"/>
</dbReference>
<dbReference type="PANTHER" id="PTHR31605">
    <property type="entry name" value="GLYCEROL-3-PHOSPHATE O-ACYLTRANSFERASE 1"/>
    <property type="match status" value="1"/>
</dbReference>
<dbReference type="GO" id="GO:0008654">
    <property type="term" value="P:phospholipid biosynthetic process"/>
    <property type="evidence" value="ECO:0007669"/>
    <property type="project" value="TreeGrafter"/>
</dbReference>
<dbReference type="EMBL" id="VATY01000005">
    <property type="protein sequence ID" value="TMM53216.1"/>
    <property type="molecule type" value="Genomic_DNA"/>
</dbReference>